<proteinExistence type="predicted"/>
<reference evidence="1" key="1">
    <citation type="submission" date="2024-02" db="EMBL/GenBank/DDBJ databases">
        <title>Metagenome Assembled Genome of Zalaria obscura JY119.</title>
        <authorList>
            <person name="Vighnesh L."/>
            <person name="Jagadeeshwari U."/>
            <person name="Venkata Ramana C."/>
            <person name="Sasikala C."/>
        </authorList>
    </citation>
    <scope>NUCLEOTIDE SEQUENCE</scope>
    <source>
        <strain evidence="1">JY119</strain>
    </source>
</reference>
<dbReference type="Proteomes" id="UP001320706">
    <property type="component" value="Unassembled WGS sequence"/>
</dbReference>
<comment type="caution">
    <text evidence="1">The sequence shown here is derived from an EMBL/GenBank/DDBJ whole genome shotgun (WGS) entry which is preliminary data.</text>
</comment>
<name>A0ACC3SKL5_9PEZI</name>
<accession>A0ACC3SKL5</accession>
<evidence type="ECO:0000313" key="2">
    <source>
        <dbReference type="Proteomes" id="UP001320706"/>
    </source>
</evidence>
<evidence type="ECO:0000313" key="1">
    <source>
        <dbReference type="EMBL" id="KAK8217240.1"/>
    </source>
</evidence>
<gene>
    <name evidence="1" type="ORF">M8818_001493</name>
</gene>
<protein>
    <submittedName>
        <fullName evidence="1">Uncharacterized protein</fullName>
    </submittedName>
</protein>
<keyword evidence="2" id="KW-1185">Reference proteome</keyword>
<organism evidence="1 2">
    <name type="scientific">Zalaria obscura</name>
    <dbReference type="NCBI Taxonomy" id="2024903"/>
    <lineage>
        <taxon>Eukaryota</taxon>
        <taxon>Fungi</taxon>
        <taxon>Dikarya</taxon>
        <taxon>Ascomycota</taxon>
        <taxon>Pezizomycotina</taxon>
        <taxon>Dothideomycetes</taxon>
        <taxon>Dothideomycetidae</taxon>
        <taxon>Dothideales</taxon>
        <taxon>Zalariaceae</taxon>
        <taxon>Zalaria</taxon>
    </lineage>
</organism>
<sequence length="238" mass="26672">MAEPFSIATGAIGVVSLAIQLLHSAYKLRRFFRDVRNAPKELLETITYIDKLVHQLDSIRHEGRRYPGDGPAYDGLATHIKDLLIYNSGYRDHEAQEPSAAMQDLTATMIPLTQDARRTSIAVQHLPGLIAPLAQDSHRTLEEVRRFPELIDPLIQSYQHIRTELRAVSSSALITDVSHQSQRIHDEVCGVSDAVGTLLQRSDRIETDVLSVSANIAPLRQETRQTYNAVQGIFTWVL</sequence>
<dbReference type="EMBL" id="JAMKPW020000006">
    <property type="protein sequence ID" value="KAK8217240.1"/>
    <property type="molecule type" value="Genomic_DNA"/>
</dbReference>